<reference evidence="2 3" key="1">
    <citation type="submission" date="2020-02" db="EMBL/GenBank/DDBJ databases">
        <authorList>
            <person name="Ferguson B K."/>
        </authorList>
    </citation>
    <scope>NUCLEOTIDE SEQUENCE [LARGE SCALE GENOMIC DNA]</scope>
</reference>
<accession>A0A6H5J8T7</accession>
<dbReference type="AlphaFoldDB" id="A0A6H5J8T7"/>
<feature type="compositionally biased region" description="Basic and acidic residues" evidence="1">
    <location>
        <begin position="188"/>
        <end position="198"/>
    </location>
</feature>
<sequence length="335" mass="38060">MTHSGDVFFPPSAARLTIILVRGYYPRRLFDLYSTAYSRENRKDFLKNKKTLLKMGLNAHGIDTVLSSHLCPLFRVINRIFWYRGVRLAHERSECDAMGHKITFMTRFSVAKVALYGTASFASHFRCTRALTSLRGTRKCDSRLGKEIKLKPPGSNRHHFPSNHPRVTCMHKCDPGRSWTDLQPKRTYVTDEARRGGDGEAAAASTKHKRRRRDTASATVFRARCKALPNSNQLDVPWDPETDEEPEQGREELERDDTADEKPRDGDRPSAGRWCTTGADEGVFTPQMIAVLPETIRREVNCLEEKLVATTVAAPQRGWGLRSVHLLETVDSHRI</sequence>
<protein>
    <submittedName>
        <fullName evidence="2">Uncharacterized protein</fullName>
    </submittedName>
</protein>
<dbReference type="EMBL" id="CADCXV010001362">
    <property type="protein sequence ID" value="CAB0043961.1"/>
    <property type="molecule type" value="Genomic_DNA"/>
</dbReference>
<feature type="compositionally biased region" description="Basic and acidic residues" evidence="1">
    <location>
        <begin position="260"/>
        <end position="270"/>
    </location>
</feature>
<feature type="region of interest" description="Disordered" evidence="1">
    <location>
        <begin position="180"/>
        <end position="217"/>
    </location>
</feature>
<evidence type="ECO:0000313" key="3">
    <source>
        <dbReference type="Proteomes" id="UP000479190"/>
    </source>
</evidence>
<organism evidence="2 3">
    <name type="scientific">Trichogramma brassicae</name>
    <dbReference type="NCBI Taxonomy" id="86971"/>
    <lineage>
        <taxon>Eukaryota</taxon>
        <taxon>Metazoa</taxon>
        <taxon>Ecdysozoa</taxon>
        <taxon>Arthropoda</taxon>
        <taxon>Hexapoda</taxon>
        <taxon>Insecta</taxon>
        <taxon>Pterygota</taxon>
        <taxon>Neoptera</taxon>
        <taxon>Endopterygota</taxon>
        <taxon>Hymenoptera</taxon>
        <taxon>Apocrita</taxon>
        <taxon>Proctotrupomorpha</taxon>
        <taxon>Chalcidoidea</taxon>
        <taxon>Trichogrammatidae</taxon>
        <taxon>Trichogramma</taxon>
    </lineage>
</organism>
<dbReference type="Proteomes" id="UP000479190">
    <property type="component" value="Unassembled WGS sequence"/>
</dbReference>
<gene>
    <name evidence="2" type="ORF">TBRA_LOCUS15549</name>
</gene>
<evidence type="ECO:0000256" key="1">
    <source>
        <dbReference type="SAM" id="MobiDB-lite"/>
    </source>
</evidence>
<keyword evidence="3" id="KW-1185">Reference proteome</keyword>
<feature type="region of interest" description="Disordered" evidence="1">
    <location>
        <begin position="231"/>
        <end position="279"/>
    </location>
</feature>
<name>A0A6H5J8T7_9HYME</name>
<evidence type="ECO:0000313" key="2">
    <source>
        <dbReference type="EMBL" id="CAB0043961.1"/>
    </source>
</evidence>
<proteinExistence type="predicted"/>